<evidence type="ECO:0000313" key="3">
    <source>
        <dbReference type="Proteomes" id="UP000515146"/>
    </source>
</evidence>
<gene>
    <name evidence="4" type="primary">LOC113792555</name>
</gene>
<dbReference type="InterPro" id="IPR016159">
    <property type="entry name" value="Cullin_repeat-like_dom_sf"/>
</dbReference>
<dbReference type="RefSeq" id="XP_027198256.1">
    <property type="nucleotide sequence ID" value="XM_027342455.1"/>
</dbReference>
<dbReference type="InParanoid" id="A0A6P6XZF2"/>
<evidence type="ECO:0000256" key="1">
    <source>
        <dbReference type="PROSITE-ProRule" id="PRU00330"/>
    </source>
</evidence>
<evidence type="ECO:0000259" key="2">
    <source>
        <dbReference type="PROSITE" id="PS50069"/>
    </source>
</evidence>
<dbReference type="InterPro" id="IPR016158">
    <property type="entry name" value="Cullin_homology"/>
</dbReference>
<feature type="domain" description="Cullin family profile" evidence="2">
    <location>
        <begin position="379"/>
        <end position="608"/>
    </location>
</feature>
<sequence length="768" mass="91451">MSLYFIEKLRQHYNIVCRNDSECLQLQDRIIKLFQSSCYYENDEFQSINMLVNRIIERLSIAAVISVWIICCQSVVKKWASCLPNYKDDNLLDYLLYCWFQFQHSINSFYAMTISIQRLTYRLVKHHTIDLLMSMFVENFIINHQDILFESIWREIQNQKQNSNQQNNRVEQIFQLMKYIDGHCKNPIIYYRCFGFPYLKRLKSVYRNVSNKLINDDLAIDQFDLIGYFRFVKSAINDELALAKHYSFSLDLIKMEAKLLYSELIGQYQDVICDFNRFQQWIDSERWLDLQNLFNMIRFNENILKKLAKNFGEFVRLKLSTSIKLSDWKSNHYNWQLTFDFVHDCHQLFRYCYNIIEKVFENETTIYRSLNDAYLYYLNSNNAFACIISLLIHFASIINLDDPTILIDGNQQTLIKSAFDLLMFIEDKSAIIYYNRRFLCQRILFGLSNCSMLQDIERIANFFDIIINPYSPLSFNVKILLNDYLKSHHSVGDEIEIFLLNSSLWNLDRLQLERTFRIPNEFITIYQSFIEQFLQKNPKKILTLQPIYCSALVQYINSENCEFHFIVTLKQMTILSIFNEFDMCSYKQLEETTELKSDQLKSSLEVFIKYKLLLILNTTNDHVTTDLSCQTFIFNDHFKGIEIMNTENHLNLINWIKLEQLSLSYDIEKILSLYETVSNATNSSKHFDGGNRIMDKYLVIEATIIRTLKWMVCVANLETLQQNIRLKLAYTPYESIVLDTDEFRNIVNSLQERGYLHCMEDGRIVYEP</sequence>
<dbReference type="AlphaFoldDB" id="A0A6P6XZF2"/>
<dbReference type="InterPro" id="IPR059120">
    <property type="entry name" value="Cullin-like_AB"/>
</dbReference>
<dbReference type="InterPro" id="IPR036317">
    <property type="entry name" value="Cullin_homology_sf"/>
</dbReference>
<dbReference type="InterPro" id="IPR045093">
    <property type="entry name" value="Cullin"/>
</dbReference>
<dbReference type="Gene3D" id="1.20.1310.10">
    <property type="entry name" value="Cullin Repeats"/>
    <property type="match status" value="1"/>
</dbReference>
<dbReference type="Pfam" id="PF26557">
    <property type="entry name" value="Cullin_AB"/>
    <property type="match status" value="1"/>
</dbReference>
<dbReference type="GO" id="GO:0006511">
    <property type="term" value="P:ubiquitin-dependent protein catabolic process"/>
    <property type="evidence" value="ECO:0007669"/>
    <property type="project" value="InterPro"/>
</dbReference>
<dbReference type="OrthoDB" id="10337389at2759"/>
<dbReference type="GO" id="GO:0031625">
    <property type="term" value="F:ubiquitin protein ligase binding"/>
    <property type="evidence" value="ECO:0007669"/>
    <property type="project" value="InterPro"/>
</dbReference>
<dbReference type="SUPFAM" id="SSF74788">
    <property type="entry name" value="Cullin repeat-like"/>
    <property type="match status" value="1"/>
</dbReference>
<evidence type="ECO:0000313" key="4">
    <source>
        <dbReference type="RefSeq" id="XP_027198256.1"/>
    </source>
</evidence>
<dbReference type="PANTHER" id="PTHR11932">
    <property type="entry name" value="CULLIN"/>
    <property type="match status" value="1"/>
</dbReference>
<reference evidence="4" key="1">
    <citation type="submission" date="2025-08" db="UniProtKB">
        <authorList>
            <consortium name="RefSeq"/>
        </authorList>
    </citation>
    <scope>IDENTIFICATION</scope>
    <source>
        <strain evidence="4">Airmid</strain>
    </source>
</reference>
<proteinExistence type="inferred from homology"/>
<protein>
    <submittedName>
        <fullName evidence="4">Cullin-2-like</fullName>
    </submittedName>
</protein>
<dbReference type="SUPFAM" id="SSF75632">
    <property type="entry name" value="Cullin homology domain"/>
    <property type="match status" value="1"/>
</dbReference>
<dbReference type="OMA" id="WIDSERW"/>
<keyword evidence="3" id="KW-1185">Reference proteome</keyword>
<organism evidence="3 4">
    <name type="scientific">Dermatophagoides pteronyssinus</name>
    <name type="common">European house dust mite</name>
    <dbReference type="NCBI Taxonomy" id="6956"/>
    <lineage>
        <taxon>Eukaryota</taxon>
        <taxon>Metazoa</taxon>
        <taxon>Ecdysozoa</taxon>
        <taxon>Arthropoda</taxon>
        <taxon>Chelicerata</taxon>
        <taxon>Arachnida</taxon>
        <taxon>Acari</taxon>
        <taxon>Acariformes</taxon>
        <taxon>Sarcoptiformes</taxon>
        <taxon>Astigmata</taxon>
        <taxon>Psoroptidia</taxon>
        <taxon>Analgoidea</taxon>
        <taxon>Pyroglyphidae</taxon>
        <taxon>Dermatophagoidinae</taxon>
        <taxon>Dermatophagoides</taxon>
    </lineage>
</organism>
<dbReference type="Proteomes" id="UP000515146">
    <property type="component" value="Unplaced"/>
</dbReference>
<name>A0A6P6XZF2_DERPT</name>
<comment type="similarity">
    <text evidence="1">Belongs to the cullin family.</text>
</comment>
<dbReference type="Gene3D" id="3.30.230.130">
    <property type="entry name" value="Cullin, Chain C, Domain 2"/>
    <property type="match status" value="1"/>
</dbReference>
<dbReference type="PROSITE" id="PS50069">
    <property type="entry name" value="CULLIN_2"/>
    <property type="match status" value="1"/>
</dbReference>
<accession>A0A6P6XZF2</accession>
<dbReference type="KEGG" id="dpte:113792555"/>